<reference evidence="1 2" key="2">
    <citation type="submission" date="2007-11" db="EMBL/GenBank/DDBJ databases">
        <authorList>
            <person name="Fulton L."/>
            <person name="Clifton S."/>
            <person name="Fulton B."/>
            <person name="Xu J."/>
            <person name="Minx P."/>
            <person name="Pepin K.H."/>
            <person name="Johnson M."/>
            <person name="Thiruvilangam P."/>
            <person name="Bhonagiri V."/>
            <person name="Nash W.E."/>
            <person name="Mardis E.R."/>
            <person name="Wilson R.K."/>
        </authorList>
    </citation>
    <scope>NUCLEOTIDE SEQUENCE [LARGE SCALE GENOMIC DNA]</scope>
    <source>
        <strain evidence="1 2">ATCC 43183</strain>
    </source>
</reference>
<dbReference type="Proteomes" id="UP000004713">
    <property type="component" value="Unassembled WGS sequence"/>
</dbReference>
<reference evidence="1 2" key="1">
    <citation type="submission" date="2007-11" db="EMBL/GenBank/DDBJ databases">
        <title>Draft genome sequence of Bacteroides stercoris(ATCC 43183).</title>
        <authorList>
            <person name="Sudarsanam P."/>
            <person name="Ley R."/>
            <person name="Guruge J."/>
            <person name="Turnbaugh P.J."/>
            <person name="Mahowald M."/>
            <person name="Liep D."/>
            <person name="Gordon J."/>
        </authorList>
    </citation>
    <scope>NUCLEOTIDE SEQUENCE [LARGE SCALE GENOMIC DNA]</scope>
    <source>
        <strain evidence="1 2">ATCC 43183</strain>
    </source>
</reference>
<proteinExistence type="predicted"/>
<name>B0NSW4_BACSE</name>
<organism evidence="1 2">
    <name type="scientific">Bacteroides stercoris ATCC 43183</name>
    <dbReference type="NCBI Taxonomy" id="449673"/>
    <lineage>
        <taxon>Bacteria</taxon>
        <taxon>Pseudomonadati</taxon>
        <taxon>Bacteroidota</taxon>
        <taxon>Bacteroidia</taxon>
        <taxon>Bacteroidales</taxon>
        <taxon>Bacteroidaceae</taxon>
        <taxon>Bacteroides</taxon>
    </lineage>
</organism>
<evidence type="ECO:0000313" key="2">
    <source>
        <dbReference type="Proteomes" id="UP000004713"/>
    </source>
</evidence>
<sequence length="40" mass="4773">MSDKETNNKRFFVLTHSFLFSFINACKLPEFPFTLFIVEL</sequence>
<gene>
    <name evidence="1" type="ORF">BACSTE_02579</name>
</gene>
<dbReference type="EMBL" id="ABFZ02000020">
    <property type="protein sequence ID" value="EDS14890.1"/>
    <property type="molecule type" value="Genomic_DNA"/>
</dbReference>
<dbReference type="AlphaFoldDB" id="B0NSW4"/>
<evidence type="ECO:0000313" key="1">
    <source>
        <dbReference type="EMBL" id="EDS14890.1"/>
    </source>
</evidence>
<protein>
    <submittedName>
        <fullName evidence="1">Uncharacterized protein</fullName>
    </submittedName>
</protein>
<accession>B0NSW4</accession>
<comment type="caution">
    <text evidence="1">The sequence shown here is derived from an EMBL/GenBank/DDBJ whole genome shotgun (WGS) entry which is preliminary data.</text>
</comment>
<dbReference type="HOGENOM" id="CLU_3285248_0_0_10"/>